<proteinExistence type="predicted"/>
<feature type="chain" id="PRO_5043556584" evidence="2">
    <location>
        <begin position="25"/>
        <end position="228"/>
    </location>
</feature>
<organism evidence="3 4">
    <name type="scientific">Daldinia eschscholtzii</name>
    <dbReference type="NCBI Taxonomy" id="292717"/>
    <lineage>
        <taxon>Eukaryota</taxon>
        <taxon>Fungi</taxon>
        <taxon>Dikarya</taxon>
        <taxon>Ascomycota</taxon>
        <taxon>Pezizomycotina</taxon>
        <taxon>Sordariomycetes</taxon>
        <taxon>Xylariomycetidae</taxon>
        <taxon>Xylariales</taxon>
        <taxon>Hypoxylaceae</taxon>
        <taxon>Daldinia</taxon>
    </lineage>
</organism>
<dbReference type="Proteomes" id="UP001369815">
    <property type="component" value="Unassembled WGS sequence"/>
</dbReference>
<evidence type="ECO:0000313" key="4">
    <source>
        <dbReference type="Proteomes" id="UP001369815"/>
    </source>
</evidence>
<dbReference type="AlphaFoldDB" id="A0AAX6MTB5"/>
<comment type="caution">
    <text evidence="3">The sequence shown here is derived from an EMBL/GenBank/DDBJ whole genome shotgun (WGS) entry which is preliminary data.</text>
</comment>
<feature type="region of interest" description="Disordered" evidence="1">
    <location>
        <begin position="73"/>
        <end position="97"/>
    </location>
</feature>
<keyword evidence="2" id="KW-0732">Signal</keyword>
<feature type="compositionally biased region" description="Basic and acidic residues" evidence="1">
    <location>
        <begin position="82"/>
        <end position="94"/>
    </location>
</feature>
<gene>
    <name evidence="3" type="ORF">Daesc_003388</name>
</gene>
<protein>
    <submittedName>
        <fullName evidence="3">Uncharacterized protein</fullName>
    </submittedName>
</protein>
<evidence type="ECO:0000256" key="2">
    <source>
        <dbReference type="SAM" id="SignalP"/>
    </source>
</evidence>
<reference evidence="3 4" key="1">
    <citation type="journal article" date="2024" name="Front Chem Biol">
        <title>Unveiling the potential of Daldinia eschscholtzii MFLUCC 19-0629 through bioactivity and bioinformatics studies for enhanced sustainable agriculture production.</title>
        <authorList>
            <person name="Brooks S."/>
            <person name="Weaver J.A."/>
            <person name="Klomchit A."/>
            <person name="Alharthi S.A."/>
            <person name="Onlamun T."/>
            <person name="Nurani R."/>
            <person name="Vong T.K."/>
            <person name="Alberti F."/>
            <person name="Greco C."/>
        </authorList>
    </citation>
    <scope>NUCLEOTIDE SEQUENCE [LARGE SCALE GENOMIC DNA]</scope>
    <source>
        <strain evidence="3">MFLUCC 19-0629</strain>
    </source>
</reference>
<dbReference type="EMBL" id="JBANMG010000003">
    <property type="protein sequence ID" value="KAK6955744.1"/>
    <property type="molecule type" value="Genomic_DNA"/>
</dbReference>
<feature type="signal peptide" evidence="2">
    <location>
        <begin position="1"/>
        <end position="24"/>
    </location>
</feature>
<evidence type="ECO:0000313" key="3">
    <source>
        <dbReference type="EMBL" id="KAK6955744.1"/>
    </source>
</evidence>
<evidence type="ECO:0000256" key="1">
    <source>
        <dbReference type="SAM" id="MobiDB-lite"/>
    </source>
</evidence>
<sequence length="228" mass="23623">MKITLLSSYLSATILVGLLGSSSAAVLPRSDADTIANFGRIGICLSYLGAGNTEKELAPCKVWCPTQNPGSDPNAVGCKGPDVPRDKLDPSTIDKDDDGNEFTPGECICDLSAAGAILDVVIKALSQLDNVICAVVLSAVTTLVEEGLDALPGGASITAAQKAVEGAKTFVENGLDAVSFFSDWIGKSCGVSDFNFNLDDIFQGLSEAPDSLGMSKGCLRQNKVCTKP</sequence>
<name>A0AAX6MTB5_9PEZI</name>
<keyword evidence="4" id="KW-1185">Reference proteome</keyword>
<accession>A0AAX6MTB5</accession>